<evidence type="ECO:0000313" key="1">
    <source>
        <dbReference type="EMBL" id="KAL0114805.1"/>
    </source>
</evidence>
<accession>A0AAW2FIC8</accession>
<organism evidence="1 2">
    <name type="scientific">Cardiocondyla obscurior</name>
    <dbReference type="NCBI Taxonomy" id="286306"/>
    <lineage>
        <taxon>Eukaryota</taxon>
        <taxon>Metazoa</taxon>
        <taxon>Ecdysozoa</taxon>
        <taxon>Arthropoda</taxon>
        <taxon>Hexapoda</taxon>
        <taxon>Insecta</taxon>
        <taxon>Pterygota</taxon>
        <taxon>Neoptera</taxon>
        <taxon>Endopterygota</taxon>
        <taxon>Hymenoptera</taxon>
        <taxon>Apocrita</taxon>
        <taxon>Aculeata</taxon>
        <taxon>Formicoidea</taxon>
        <taxon>Formicidae</taxon>
        <taxon>Myrmicinae</taxon>
        <taxon>Cardiocondyla</taxon>
    </lineage>
</organism>
<comment type="caution">
    <text evidence="1">The sequence shown here is derived from an EMBL/GenBank/DDBJ whole genome shotgun (WGS) entry which is preliminary data.</text>
</comment>
<evidence type="ECO:0000313" key="2">
    <source>
        <dbReference type="Proteomes" id="UP001430953"/>
    </source>
</evidence>
<name>A0AAW2FIC8_9HYME</name>
<keyword evidence="2" id="KW-1185">Reference proteome</keyword>
<proteinExistence type="predicted"/>
<dbReference type="Proteomes" id="UP001430953">
    <property type="component" value="Unassembled WGS sequence"/>
</dbReference>
<gene>
    <name evidence="1" type="ORF">PUN28_011851</name>
</gene>
<protein>
    <submittedName>
        <fullName evidence="1">Uncharacterized protein</fullName>
    </submittedName>
</protein>
<sequence length="67" mass="8058">MTERERKKEEVKEEIIMVIQREQIRDTINKGSGGDKSGIEHREMEIWKRLSEKNLDVWQAGQWCGQW</sequence>
<dbReference type="EMBL" id="JADYXP020000011">
    <property type="protein sequence ID" value="KAL0114805.1"/>
    <property type="molecule type" value="Genomic_DNA"/>
</dbReference>
<reference evidence="1 2" key="1">
    <citation type="submission" date="2023-03" db="EMBL/GenBank/DDBJ databases">
        <title>High recombination rates correlate with genetic variation in Cardiocondyla obscurior ants.</title>
        <authorList>
            <person name="Errbii M."/>
        </authorList>
    </citation>
    <scope>NUCLEOTIDE SEQUENCE [LARGE SCALE GENOMIC DNA]</scope>
    <source>
        <strain evidence="1">Alpha-2009</strain>
        <tissue evidence="1">Whole body</tissue>
    </source>
</reference>
<dbReference type="AlphaFoldDB" id="A0AAW2FIC8"/>